<dbReference type="Pfam" id="PF12974">
    <property type="entry name" value="Phosphonate-bd"/>
    <property type="match status" value="1"/>
</dbReference>
<dbReference type="PANTHER" id="PTHR35841">
    <property type="entry name" value="PHOSPHONATES-BINDING PERIPLASMIC PROTEIN"/>
    <property type="match status" value="1"/>
</dbReference>
<evidence type="ECO:0000313" key="1">
    <source>
        <dbReference type="EMBL" id="MEO3682140.1"/>
    </source>
</evidence>
<organism evidence="1 2">
    <name type="scientific">Shewanella vesiculosa</name>
    <dbReference type="NCBI Taxonomy" id="518738"/>
    <lineage>
        <taxon>Bacteria</taxon>
        <taxon>Pseudomonadati</taxon>
        <taxon>Pseudomonadota</taxon>
        <taxon>Gammaproteobacteria</taxon>
        <taxon>Alteromonadales</taxon>
        <taxon>Shewanellaceae</taxon>
        <taxon>Shewanella</taxon>
    </lineage>
</organism>
<dbReference type="PANTHER" id="PTHR35841:SF1">
    <property type="entry name" value="PHOSPHONATES-BINDING PERIPLASMIC PROTEIN"/>
    <property type="match status" value="1"/>
</dbReference>
<reference evidence="1 2" key="1">
    <citation type="submission" date="2024-05" db="EMBL/GenBank/DDBJ databases">
        <title>Genome sequencing of Marine Estuary Bacteria, Shewanella vesiculosa and S. baltica, and Pseudomonas syringae.</title>
        <authorList>
            <person name="Gurung A."/>
            <person name="Maclea K.S."/>
        </authorList>
    </citation>
    <scope>NUCLEOTIDE SEQUENCE [LARGE SCALE GENOMIC DNA]</scope>
    <source>
        <strain evidence="1 2">1A</strain>
    </source>
</reference>
<dbReference type="SUPFAM" id="SSF53850">
    <property type="entry name" value="Periplasmic binding protein-like II"/>
    <property type="match status" value="1"/>
</dbReference>
<gene>
    <name evidence="1" type="ORF">ABHN84_07500</name>
</gene>
<name>A0ABV0FNE4_9GAMM</name>
<dbReference type="RefSeq" id="WP_347689917.1">
    <property type="nucleotide sequence ID" value="NZ_JBDPZN010000002.1"/>
</dbReference>
<dbReference type="Proteomes" id="UP001477278">
    <property type="component" value="Unassembled WGS sequence"/>
</dbReference>
<dbReference type="CDD" id="cd01071">
    <property type="entry name" value="PBP2_PhnD_like"/>
    <property type="match status" value="1"/>
</dbReference>
<protein>
    <submittedName>
        <fullName evidence="1">Phosphate/phosphite/phosphonate ABC transporter substrate-binding protein</fullName>
    </submittedName>
</protein>
<dbReference type="PROSITE" id="PS51257">
    <property type="entry name" value="PROKAR_LIPOPROTEIN"/>
    <property type="match status" value="1"/>
</dbReference>
<dbReference type="EMBL" id="JBDPZN010000002">
    <property type="protein sequence ID" value="MEO3682140.1"/>
    <property type="molecule type" value="Genomic_DNA"/>
</dbReference>
<keyword evidence="2" id="KW-1185">Reference proteome</keyword>
<sequence length="302" mass="34596">MKKYLFTLIIILLFACEQPATEKALQYSRSPSNHTALTYRFAIHPLHNPQKLFEAYQPLIDYINLKIPEIDIELEASIDYASYEQKIRDRKPDLLLPNPWQTLQARDNGYRVIAMAGDADDFKGIFIVRKDNNIQKPIELKGKRVSYPAQTALAATIMPQYFLYTNGIDINQDLDNIYVGSQESSIMNAYLGKVAAAATWPLPWRLFQKDHPEKANQLKVIWQTPSLINNSVMVRDDFPKEISQKIQHLLITLADSPEGKAIMHGMETARFTQAEDADYDVVRSYINNFESKVRPVESSIND</sequence>
<comment type="caution">
    <text evidence="1">The sequence shown here is derived from an EMBL/GenBank/DDBJ whole genome shotgun (WGS) entry which is preliminary data.</text>
</comment>
<dbReference type="Gene3D" id="3.40.190.10">
    <property type="entry name" value="Periplasmic binding protein-like II"/>
    <property type="match status" value="2"/>
</dbReference>
<evidence type="ECO:0000313" key="2">
    <source>
        <dbReference type="Proteomes" id="UP001477278"/>
    </source>
</evidence>
<accession>A0ABV0FNE4</accession>
<proteinExistence type="predicted"/>